<evidence type="ECO:0000259" key="8">
    <source>
        <dbReference type="Pfam" id="PF00249"/>
    </source>
</evidence>
<dbReference type="InterPro" id="IPR006447">
    <property type="entry name" value="Myb_dom_plants"/>
</dbReference>
<dbReference type="NCBIfam" id="TIGR01557">
    <property type="entry name" value="myb_SHAQKYF"/>
    <property type="match status" value="1"/>
</dbReference>
<dbReference type="GO" id="GO:0000976">
    <property type="term" value="F:transcription cis-regulatory region binding"/>
    <property type="evidence" value="ECO:0007669"/>
    <property type="project" value="InterPro"/>
</dbReference>
<dbReference type="InterPro" id="IPR044847">
    <property type="entry name" value="KAN_fam"/>
</dbReference>
<name>A0A834YAA6_TETSI</name>
<gene>
    <name evidence="9" type="ORF">HHK36_030859</name>
</gene>
<proteinExistence type="predicted"/>
<dbReference type="GO" id="GO:0010158">
    <property type="term" value="P:abaxial cell fate specification"/>
    <property type="evidence" value="ECO:0007669"/>
    <property type="project" value="InterPro"/>
</dbReference>
<dbReference type="GO" id="GO:0006355">
    <property type="term" value="P:regulation of DNA-templated transcription"/>
    <property type="evidence" value="ECO:0007669"/>
    <property type="project" value="InterPro"/>
</dbReference>
<dbReference type="GO" id="GO:0005634">
    <property type="term" value="C:nucleus"/>
    <property type="evidence" value="ECO:0007669"/>
    <property type="project" value="UniProtKB-SubCell"/>
</dbReference>
<dbReference type="SUPFAM" id="SSF46689">
    <property type="entry name" value="Homeodomain-like"/>
    <property type="match status" value="1"/>
</dbReference>
<dbReference type="Gene3D" id="1.10.10.60">
    <property type="entry name" value="Homeodomain-like"/>
    <property type="match status" value="1"/>
</dbReference>
<reference evidence="9 10" key="1">
    <citation type="submission" date="2020-04" db="EMBL/GenBank/DDBJ databases">
        <title>Plant Genome Project.</title>
        <authorList>
            <person name="Zhang R.-G."/>
        </authorList>
    </citation>
    <scope>NUCLEOTIDE SEQUENCE [LARGE SCALE GENOMIC DNA]</scope>
    <source>
        <strain evidence="9">YNK0</strain>
        <tissue evidence="9">Leaf</tissue>
    </source>
</reference>
<dbReference type="InterPro" id="IPR001005">
    <property type="entry name" value="SANT/Myb"/>
</dbReference>
<dbReference type="Proteomes" id="UP000655225">
    <property type="component" value="Unassembled WGS sequence"/>
</dbReference>
<keyword evidence="10" id="KW-1185">Reference proteome</keyword>
<protein>
    <recommendedName>
        <fullName evidence="8">Myb-like domain-containing protein</fullName>
    </recommendedName>
</protein>
<feature type="domain" description="Myb-like" evidence="8">
    <location>
        <begin position="136"/>
        <end position="187"/>
    </location>
</feature>
<dbReference type="AlphaFoldDB" id="A0A834YAA6"/>
<dbReference type="InterPro" id="IPR009057">
    <property type="entry name" value="Homeodomain-like_sf"/>
</dbReference>
<comment type="subcellular location">
    <subcellularLocation>
        <location evidence="1">Nucleus</location>
    </subcellularLocation>
</comment>
<dbReference type="EMBL" id="JABCRI010000024">
    <property type="protein sequence ID" value="KAF8377479.1"/>
    <property type="molecule type" value="Genomic_DNA"/>
</dbReference>
<keyword evidence="4" id="KW-0805">Transcription regulation</keyword>
<keyword evidence="2" id="KW-0217">Developmental protein</keyword>
<dbReference type="FunFam" id="1.10.10.60:FF:000002">
    <property type="entry name" value="Myb family transcription factor"/>
    <property type="match status" value="1"/>
</dbReference>
<dbReference type="PANTHER" id="PTHR31496">
    <property type="entry name" value="TRANSCRIPTION FACTOR KAN2-RELATED"/>
    <property type="match status" value="1"/>
</dbReference>
<feature type="region of interest" description="Disordered" evidence="7">
    <location>
        <begin position="238"/>
        <end position="262"/>
    </location>
</feature>
<sequence>MILSSNQMRTVLPLPDLSLQISPPSISNSENKEVDYDELMRRTFFQDKSSMTDSGSSGSDISYEHGFLHLERNFNLPLGESRLGLGFEKAAFDHPLVKLPQNLHPLHQPQIPCHEFKRSSRMIGTGGKRSSIRAPRMRWTTNLHAHFVYAVELLGGHDKATPKSVLELMNVKNLTLAHVKSHLQMYRTVKSTGKSAAQAMVPSVMNVARHGQTDKGLINQRTEIVEVDGGLSDEKVEFSPSCYLNPPPPPPSKSPRGSWSSMETKTHYPFNLKDFTNEKTKVNGYGESLRVYHSGSENLYLSSLESSHMLPNLEFTLGRQSWQMDYAEPSNELTLLKC</sequence>
<evidence type="ECO:0000256" key="5">
    <source>
        <dbReference type="ARBA" id="ARBA00023163"/>
    </source>
</evidence>
<evidence type="ECO:0000256" key="1">
    <source>
        <dbReference type="ARBA" id="ARBA00004123"/>
    </source>
</evidence>
<keyword evidence="6" id="KW-0539">Nucleus</keyword>
<dbReference type="OMA" id="SCEKADS"/>
<evidence type="ECO:0000313" key="10">
    <source>
        <dbReference type="Proteomes" id="UP000655225"/>
    </source>
</evidence>
<evidence type="ECO:0000256" key="4">
    <source>
        <dbReference type="ARBA" id="ARBA00023015"/>
    </source>
</evidence>
<organism evidence="9 10">
    <name type="scientific">Tetracentron sinense</name>
    <name type="common">Spur-leaf</name>
    <dbReference type="NCBI Taxonomy" id="13715"/>
    <lineage>
        <taxon>Eukaryota</taxon>
        <taxon>Viridiplantae</taxon>
        <taxon>Streptophyta</taxon>
        <taxon>Embryophyta</taxon>
        <taxon>Tracheophyta</taxon>
        <taxon>Spermatophyta</taxon>
        <taxon>Magnoliopsida</taxon>
        <taxon>Trochodendrales</taxon>
        <taxon>Trochodendraceae</taxon>
        <taxon>Tetracentron</taxon>
    </lineage>
</organism>
<keyword evidence="3" id="KW-0221">Differentiation</keyword>
<dbReference type="OrthoDB" id="551907at2759"/>
<dbReference type="Pfam" id="PF00249">
    <property type="entry name" value="Myb_DNA-binding"/>
    <property type="match status" value="1"/>
</dbReference>
<evidence type="ECO:0000256" key="6">
    <source>
        <dbReference type="ARBA" id="ARBA00023242"/>
    </source>
</evidence>
<evidence type="ECO:0000256" key="3">
    <source>
        <dbReference type="ARBA" id="ARBA00022782"/>
    </source>
</evidence>
<dbReference type="PANTHER" id="PTHR31496:SF25">
    <property type="entry name" value="TRANSCRIPTION FACTOR KAN3-RELATED"/>
    <property type="match status" value="1"/>
</dbReference>
<accession>A0A834YAA6</accession>
<comment type="caution">
    <text evidence="9">The sequence shown here is derived from an EMBL/GenBank/DDBJ whole genome shotgun (WGS) entry which is preliminary data.</text>
</comment>
<keyword evidence="5" id="KW-0804">Transcription</keyword>
<evidence type="ECO:0000256" key="2">
    <source>
        <dbReference type="ARBA" id="ARBA00022473"/>
    </source>
</evidence>
<evidence type="ECO:0000313" key="9">
    <source>
        <dbReference type="EMBL" id="KAF8377479.1"/>
    </source>
</evidence>
<evidence type="ECO:0000256" key="7">
    <source>
        <dbReference type="SAM" id="MobiDB-lite"/>
    </source>
</evidence>